<keyword evidence="2" id="KW-1185">Reference proteome</keyword>
<organism evidence="1 2">
    <name type="scientific">Dreissena polymorpha</name>
    <name type="common">Zebra mussel</name>
    <name type="synonym">Mytilus polymorpha</name>
    <dbReference type="NCBI Taxonomy" id="45954"/>
    <lineage>
        <taxon>Eukaryota</taxon>
        <taxon>Metazoa</taxon>
        <taxon>Spiralia</taxon>
        <taxon>Lophotrochozoa</taxon>
        <taxon>Mollusca</taxon>
        <taxon>Bivalvia</taxon>
        <taxon>Autobranchia</taxon>
        <taxon>Heteroconchia</taxon>
        <taxon>Euheterodonta</taxon>
        <taxon>Imparidentia</taxon>
        <taxon>Neoheterodontei</taxon>
        <taxon>Myida</taxon>
        <taxon>Dreissenoidea</taxon>
        <taxon>Dreissenidae</taxon>
        <taxon>Dreissena</taxon>
    </lineage>
</organism>
<name>A0A9D4I9C6_DREPO</name>
<dbReference type="AlphaFoldDB" id="A0A9D4I9C6"/>
<dbReference type="Proteomes" id="UP000828390">
    <property type="component" value="Unassembled WGS sequence"/>
</dbReference>
<evidence type="ECO:0000313" key="2">
    <source>
        <dbReference type="Proteomes" id="UP000828390"/>
    </source>
</evidence>
<reference evidence="1" key="2">
    <citation type="submission" date="2020-11" db="EMBL/GenBank/DDBJ databases">
        <authorList>
            <person name="McCartney M.A."/>
            <person name="Auch B."/>
            <person name="Kono T."/>
            <person name="Mallez S."/>
            <person name="Becker A."/>
            <person name="Gohl D.M."/>
            <person name="Silverstein K.A.T."/>
            <person name="Koren S."/>
            <person name="Bechman K.B."/>
            <person name="Herman A."/>
            <person name="Abrahante J.E."/>
            <person name="Garbe J."/>
        </authorList>
    </citation>
    <scope>NUCLEOTIDE SEQUENCE</scope>
    <source>
        <strain evidence="1">Duluth1</strain>
        <tissue evidence="1">Whole animal</tissue>
    </source>
</reference>
<reference evidence="1" key="1">
    <citation type="journal article" date="2019" name="bioRxiv">
        <title>The Genome of the Zebra Mussel, Dreissena polymorpha: A Resource for Invasive Species Research.</title>
        <authorList>
            <person name="McCartney M.A."/>
            <person name="Auch B."/>
            <person name="Kono T."/>
            <person name="Mallez S."/>
            <person name="Zhang Y."/>
            <person name="Obille A."/>
            <person name="Becker A."/>
            <person name="Abrahante J.E."/>
            <person name="Garbe J."/>
            <person name="Badalamenti J.P."/>
            <person name="Herman A."/>
            <person name="Mangelson H."/>
            <person name="Liachko I."/>
            <person name="Sullivan S."/>
            <person name="Sone E.D."/>
            <person name="Koren S."/>
            <person name="Silverstein K.A.T."/>
            <person name="Beckman K.B."/>
            <person name="Gohl D.M."/>
        </authorList>
    </citation>
    <scope>NUCLEOTIDE SEQUENCE</scope>
    <source>
        <strain evidence="1">Duluth1</strain>
        <tissue evidence="1">Whole animal</tissue>
    </source>
</reference>
<accession>A0A9D4I9C6</accession>
<dbReference type="EMBL" id="JAIWYP010000010">
    <property type="protein sequence ID" value="KAH3751587.1"/>
    <property type="molecule type" value="Genomic_DNA"/>
</dbReference>
<comment type="caution">
    <text evidence="1">The sequence shown here is derived from an EMBL/GenBank/DDBJ whole genome shotgun (WGS) entry which is preliminary data.</text>
</comment>
<proteinExistence type="predicted"/>
<sequence>MIKRVRKLSLCLGFYHHHSGKATRHMTAASSDIQQKRPPPPALKIRADPHIQVADRSQPHEPPPVDQSFKLPCETASMTTEHLLQTCLVHDGLMRQIFAEKTTMHGKLYCFQEYVQRTATIAKRAGLTI</sequence>
<protein>
    <submittedName>
        <fullName evidence="1">Uncharacterized protein</fullName>
    </submittedName>
</protein>
<gene>
    <name evidence="1" type="ORF">DPMN_186155</name>
</gene>
<evidence type="ECO:0000313" key="1">
    <source>
        <dbReference type="EMBL" id="KAH3751587.1"/>
    </source>
</evidence>